<evidence type="ECO:0000313" key="2">
    <source>
        <dbReference type="Proteomes" id="UP000092445"/>
    </source>
</evidence>
<accession>A0A1A9Z223</accession>
<dbReference type="VEuPathDB" id="VectorBase:GPAI001338"/>
<proteinExistence type="predicted"/>
<organism evidence="1 2">
    <name type="scientific">Glossina pallidipes</name>
    <name type="common">Tsetse fly</name>
    <dbReference type="NCBI Taxonomy" id="7398"/>
    <lineage>
        <taxon>Eukaryota</taxon>
        <taxon>Metazoa</taxon>
        <taxon>Ecdysozoa</taxon>
        <taxon>Arthropoda</taxon>
        <taxon>Hexapoda</taxon>
        <taxon>Insecta</taxon>
        <taxon>Pterygota</taxon>
        <taxon>Neoptera</taxon>
        <taxon>Endopterygota</taxon>
        <taxon>Diptera</taxon>
        <taxon>Brachycera</taxon>
        <taxon>Muscomorpha</taxon>
        <taxon>Hippoboscoidea</taxon>
        <taxon>Glossinidae</taxon>
        <taxon>Glossina</taxon>
    </lineage>
</organism>
<reference evidence="1" key="2">
    <citation type="submission" date="2020-05" db="UniProtKB">
        <authorList>
            <consortium name="EnsemblMetazoa"/>
        </authorList>
    </citation>
    <scope>IDENTIFICATION</scope>
    <source>
        <strain evidence="1">IAEA</strain>
    </source>
</reference>
<name>A0A1A9Z223_GLOPL</name>
<protein>
    <submittedName>
        <fullName evidence="1">Uncharacterized protein</fullName>
    </submittedName>
</protein>
<sequence>MPIFRKVRGLECAEITEQHPLLVAVDNFRQDTATCSGIINNVDSGSGNNVIATAISNINNSNCNNSSQGNNNITTSASNIHVNSLTSDRNDNSSFVRTPPYTEQLSSTVIYIRNGNNHHENYITQHIPPATSCLVRFRQSCIKFLSKIMGSNNPSEADRYDYYDCKYISLNVG</sequence>
<dbReference type="EnsemblMetazoa" id="GPAI001338-RA">
    <property type="protein sequence ID" value="GPAI001338-PA"/>
    <property type="gene ID" value="GPAI001338"/>
</dbReference>
<dbReference type="Proteomes" id="UP000092445">
    <property type="component" value="Unassembled WGS sequence"/>
</dbReference>
<evidence type="ECO:0000313" key="1">
    <source>
        <dbReference type="EnsemblMetazoa" id="GPAI001338-PA"/>
    </source>
</evidence>
<keyword evidence="2" id="KW-1185">Reference proteome</keyword>
<reference evidence="2" key="1">
    <citation type="submission" date="2014-03" db="EMBL/GenBank/DDBJ databases">
        <authorList>
            <person name="Aksoy S."/>
            <person name="Warren W."/>
            <person name="Wilson R.K."/>
        </authorList>
    </citation>
    <scope>NUCLEOTIDE SEQUENCE [LARGE SCALE GENOMIC DNA]</scope>
    <source>
        <strain evidence="2">IAEA</strain>
    </source>
</reference>
<dbReference type="AlphaFoldDB" id="A0A1A9Z223"/>